<dbReference type="FunFam" id="3.40.50.410:FF:000016">
    <property type="entry name" value="Collagen type VI alpha 3 chain"/>
    <property type="match status" value="1"/>
</dbReference>
<dbReference type="FunFam" id="3.40.50.410:FF:000004">
    <property type="entry name" value="collagen alpha-6(VI) chain"/>
    <property type="match status" value="4"/>
</dbReference>
<dbReference type="InterPro" id="IPR050525">
    <property type="entry name" value="ECM_Assembly_Org"/>
</dbReference>
<dbReference type="PROSITE" id="PS50279">
    <property type="entry name" value="BPTI_KUNITZ_2"/>
    <property type="match status" value="2"/>
</dbReference>
<evidence type="ECO:0000256" key="5">
    <source>
        <dbReference type="ARBA" id="ARBA00022737"/>
    </source>
</evidence>
<evidence type="ECO:0000256" key="9">
    <source>
        <dbReference type="ARBA" id="ARBA00023180"/>
    </source>
</evidence>
<dbReference type="CDD" id="cd22630">
    <property type="entry name" value="Kunitz_collagen_alpha6_VI"/>
    <property type="match status" value="1"/>
</dbReference>
<dbReference type="KEGG" id="caua:113115986"/>
<evidence type="ECO:0000313" key="13">
    <source>
        <dbReference type="Proteomes" id="UP000515129"/>
    </source>
</evidence>
<dbReference type="Proteomes" id="UP000515129">
    <property type="component" value="Chromosome 16"/>
</dbReference>
<feature type="compositionally biased region" description="Basic and acidic residues" evidence="10">
    <location>
        <begin position="1755"/>
        <end position="1765"/>
    </location>
</feature>
<dbReference type="SUPFAM" id="SSF57362">
    <property type="entry name" value="BPTI-like"/>
    <property type="match status" value="2"/>
</dbReference>
<feature type="domain" description="VWFA" evidence="11">
    <location>
        <begin position="2175"/>
        <end position="2373"/>
    </location>
</feature>
<feature type="domain" description="VWFA" evidence="11">
    <location>
        <begin position="440"/>
        <end position="614"/>
    </location>
</feature>
<dbReference type="CTD" id="564005"/>
<dbReference type="Gene3D" id="4.10.410.10">
    <property type="entry name" value="Pancreatic trypsin inhibitor Kunitz domain"/>
    <property type="match status" value="2"/>
</dbReference>
<dbReference type="CDD" id="cd01472">
    <property type="entry name" value="vWA_collagen"/>
    <property type="match status" value="5"/>
</dbReference>
<dbReference type="Gene3D" id="3.40.50.410">
    <property type="entry name" value="von Willebrand factor, type A domain"/>
    <property type="match status" value="9"/>
</dbReference>
<evidence type="ECO:0000259" key="11">
    <source>
        <dbReference type="PROSITE" id="PS50234"/>
    </source>
</evidence>
<feature type="domain" description="VWFA" evidence="11">
    <location>
        <begin position="646"/>
        <end position="815"/>
    </location>
</feature>
<feature type="compositionally biased region" description="Low complexity" evidence="10">
    <location>
        <begin position="1904"/>
        <end position="1913"/>
    </location>
</feature>
<keyword evidence="13" id="KW-1185">Reference proteome</keyword>
<feature type="compositionally biased region" description="Acidic residues" evidence="10">
    <location>
        <begin position="2426"/>
        <end position="2440"/>
    </location>
</feature>
<evidence type="ECO:0000256" key="4">
    <source>
        <dbReference type="ARBA" id="ARBA00022729"/>
    </source>
</evidence>
<dbReference type="InterPro" id="IPR036880">
    <property type="entry name" value="Kunitz_BPTI_sf"/>
</dbReference>
<dbReference type="RefSeq" id="XP_026139556.1">
    <property type="nucleotide sequence ID" value="XM_026283771.1"/>
</dbReference>
<dbReference type="InterPro" id="IPR036465">
    <property type="entry name" value="vWFA_dom_sf"/>
</dbReference>
<dbReference type="PRINTS" id="PR00453">
    <property type="entry name" value="VWFADOMAIN"/>
</dbReference>
<dbReference type="SMART" id="SM00327">
    <property type="entry name" value="VWA"/>
    <property type="match status" value="9"/>
</dbReference>
<keyword evidence="6" id="KW-0130">Cell adhesion</keyword>
<evidence type="ECO:0000256" key="2">
    <source>
        <dbReference type="ARBA" id="ARBA00022525"/>
    </source>
</evidence>
<feature type="compositionally biased region" description="Gly residues" evidence="10">
    <location>
        <begin position="1627"/>
        <end position="1636"/>
    </location>
</feature>
<dbReference type="FunFam" id="4.10.410.10:FF:000020">
    <property type="entry name" value="Collagen, type VI, alpha 3"/>
    <property type="match status" value="2"/>
</dbReference>
<dbReference type="SUPFAM" id="SSF53300">
    <property type="entry name" value="vWA-like"/>
    <property type="match status" value="10"/>
</dbReference>
<evidence type="ECO:0000256" key="6">
    <source>
        <dbReference type="ARBA" id="ARBA00022889"/>
    </source>
</evidence>
<dbReference type="SMART" id="SM00131">
    <property type="entry name" value="KU"/>
    <property type="match status" value="2"/>
</dbReference>
<feature type="compositionally biased region" description="Low complexity" evidence="10">
    <location>
        <begin position="1810"/>
        <end position="1839"/>
    </location>
</feature>
<dbReference type="OrthoDB" id="6132182at2759"/>
<dbReference type="GO" id="GO:0004867">
    <property type="term" value="F:serine-type endopeptidase inhibitor activity"/>
    <property type="evidence" value="ECO:0007669"/>
    <property type="project" value="InterPro"/>
</dbReference>
<feature type="compositionally biased region" description="Low complexity" evidence="10">
    <location>
        <begin position="1776"/>
        <end position="1795"/>
    </location>
</feature>
<evidence type="ECO:0000256" key="8">
    <source>
        <dbReference type="ARBA" id="ARBA00023157"/>
    </source>
</evidence>
<dbReference type="PROSITE" id="PS50234">
    <property type="entry name" value="VWFA"/>
    <property type="match status" value="9"/>
</dbReference>
<dbReference type="InterPro" id="IPR020901">
    <property type="entry name" value="Prtase_inh_Kunz-CS"/>
</dbReference>
<dbReference type="GO" id="GO:0007155">
    <property type="term" value="P:cell adhesion"/>
    <property type="evidence" value="ECO:0007669"/>
    <property type="project" value="UniProtKB-KW"/>
</dbReference>
<accession>A0A6P6R225</accession>
<feature type="domain" description="VWFA" evidence="11">
    <location>
        <begin position="254"/>
        <end position="430"/>
    </location>
</feature>
<dbReference type="CDD" id="cd01450">
    <property type="entry name" value="vWFA_subfamily_ECM"/>
    <property type="match status" value="2"/>
</dbReference>
<sequence>MHRLARAVGFLSRAPTDVQCSGETMGKIRTFLSGLIIISCFLVSTAQQKGCLDENPPYDIAFLVDSSSSIGTRDFREVKKFMHTFVDGLDIDTKNVQVGLAQFSTDPHKEFLIGDYANKADLLKKIDNLPYRTGGTYMGKAMDFLKDNYFTSAGGSRINEKVPQIVMVVTDGDSVDDIKEPAGKLREKGIIIFAIGVGPTNMTELKSIANTPPERFVVKIDNYQALQGLTATMKETVCILMRDQGKAIAPRFADVFVLVDSLAQSETRQIRELLNQLAVQLNVGDGSHKIALAQFGEKVVKEFLYNDYKSKEQARGFINRFEPRPNGERKLGEAIDYVRTHFLKTVSGCRISEGYKQYLLVLRTGNSADSTLRAIRTMENEDVTVIDIRLEANLRYLLPTLRTFQVDQNIIDVATNISKRIQKTEVFNVTGDCTSAQVADIVFIVDESDSITVDNFLLVKRFIHRTISGLDVNFDNVRVGMVLYSWTPSSEFYLDSFNNKRDILNYIKILPYRGGGTATGAALTFAKDNLFTKRRGSRKGLGVKQVAVVITDGESQDDVTAPAAELRRSGVTVYALGVKDASVEELKKIGSYPARQFVFNVESFEMLTSLEKSLRKSLCKVVVDRGFEKNNRFNLKQGCVNTEEADIYFLLDNSGSTRADFEDVKKFILGVLQLFNIGPNQVRVGVVNVDHDPTLQFNLTEHENRVSLEAAVQKILQPYGGTETGKALTYVANLFSEAKASRSAKVQEILIVITDKKSKDEVGEPAAELRIQGVSVYAIGLKNANQEELLRMTDDTAKQFYVSNYDALNTLKTEIITDICSQEACKNKVADIMFLIDGSSSIYGPDFNSMKTFITKVVTGTVIGKDNVHTGVVQYSDNPRDQFPLDKYYSQDEVEKAIDSITQLTGNTYTGKALSFISKYFDKSNGGRPDVPQFLVVITDGEAHDAVAAPAKAIRDKGVTIFSIGVGQVNTTQLWEISGTQDKVYVERNFEALQSIDKNLQFKLCSPETDCPSNPLADVIFLVQCTKRIRNQEFDNIRKFLISVVNSIQIGDNLIRFGVIVYSGTPYQFSLNQYNNKRELVEAIETLKLPIGNVNTDRALGYSVNYFKKENGGRHERGIPQMLFVITDGDAKDQDNLRARADELQSKHINVYGIGVARAQERELEIITKNKNKIFHVDNYEGLKGLQKNISSVLCKVTKPECHMEVADLVFLIDGSESIKEGPWKTMISFLLNVVDRLRISPELFRIGIAQFSSSYRKEFYLNEYNDVEGVKSAIEQIKQISEGTLIGKALSNVVEFFDKSKGSRRESHIPQNLVLITDGDSSDSVIEPAKYLRSLQISIFVIAIGDVSMSQLSNIAGSQDRIFRVENFNVLDQTTETFVDSLCIPQSVDPSCSIDVGFGFDNSRTSLSSLSIFKDQKKLQTYLPEIIRYASVVNNLCCVRNPTINTNLGFRLVEDSGRILDDFSFEEYDGGIVKKVLALQTSRSLKFNTQLLRSFEEKFRASNSHVKVLIIFTDGLDEPVENLLQAVNSLKTSGVKALMIVALEGFKNHADLQRLEFGRGMYYKQLLSIGMQNVGSVMQNQIDTVASRECCNIMCKCSGHEGARGKYGRPGMKGLPGQRGLPGFPGEEGGPGERGLPGLNGTQGHQGCMGKRGVKGGRGYTGNTGDEGEVGLDGVNGEQGLTGASGSPGERGDPGSPGPRGISGNPGDPGQRGLRGDPGLPGLDNNSRGPKGDIGGPGIQGEPGEDGISGQIGDKGRPGPDGRRGSAGPLGPRGSAGAPGQPGLPGATGPLGAIGPPGPVGQKGYIGLPGPQGSPGSPGRPGSKGSSGSRGQKGQQGDPGDKGALGPPGPRGLPGKDGADGYGVSGTKGQKGDSGFPGYPGLQGERGFKGSSGGGGPKGNRGRAGNAGRPGQPGDPGSEGINGHRGPKGPRGTRQISDCQLISYVRDNCVCCRDNVKCPAYPTDLVIGLDMSEDVQPQGFERMRSVVLRLLDNIHIAESNCPMGARVAVVAYSSYTKYLIRFTDYRRKNQLIDAVNNIALERTSNRRNLGAAMRFVGRNVLKRVRKGILMRKVAIFLTAGESQDSTSLTTAILEYKALNIKLGVISLRNVPNIRKALEADETKSFILTVLVRVQDQNTTLSKVQSCVICFDSCRPARECDGTNLPSSPQELDVDLAVIVDGSRSILSDEYEGVKEVLGSVLDQIVVSSQPQGADSQARVALYQQSSTYSEAQSGVKTIFGFQQFPDRSLMKRSIYQDLQQTGGSSQLDLAMEYAIMQGILSAPRGRKNKMALFIIGEDMSSQDRAKLDFISNVAKCEGVVLFTLTLGDHISTAQVEQLASYPLEQHNIHLGHLKHGEHEYAHRFLRTFFHILSKNMNSYPHPSLKSQCSNFQGRPGQRPDYEAAERPVYRFLVPSTPYPEVAVEEQVEEEDVGVEEAEDQQNSGRGDSGVKSPFDSTDDICHLNSDRGTLCGEYVQLWYYNEAVGTCLPFWYGGCGGNSNRFNSEKECLQTCGEQTTEEIFQAKEETAFINDACFMKQDVGPCSDYVLSWHFDIQQKKCIYFWYGGCGGNENRFKTQVECEALCVRDI</sequence>
<feature type="domain" description="VWFA" evidence="11">
    <location>
        <begin position="1018"/>
        <end position="1190"/>
    </location>
</feature>
<keyword evidence="5" id="KW-0677">Repeat</keyword>
<keyword evidence="3" id="KW-0272">Extracellular matrix</keyword>
<keyword evidence="9" id="KW-0325">Glycoprotein</keyword>
<organism evidence="13 14">
    <name type="scientific">Carassius auratus</name>
    <name type="common">Goldfish</name>
    <dbReference type="NCBI Taxonomy" id="7957"/>
    <lineage>
        <taxon>Eukaryota</taxon>
        <taxon>Metazoa</taxon>
        <taxon>Chordata</taxon>
        <taxon>Craniata</taxon>
        <taxon>Vertebrata</taxon>
        <taxon>Euteleostomi</taxon>
        <taxon>Actinopterygii</taxon>
        <taxon>Neopterygii</taxon>
        <taxon>Teleostei</taxon>
        <taxon>Ostariophysi</taxon>
        <taxon>Cypriniformes</taxon>
        <taxon>Cyprinidae</taxon>
        <taxon>Cyprininae</taxon>
        <taxon>Carassius</taxon>
    </lineage>
</organism>
<feature type="region of interest" description="Disordered" evidence="10">
    <location>
        <begin position="2426"/>
        <end position="2454"/>
    </location>
</feature>
<keyword evidence="4" id="KW-0732">Signal</keyword>
<dbReference type="InterPro" id="IPR002035">
    <property type="entry name" value="VWF_A"/>
</dbReference>
<protein>
    <submittedName>
        <fullName evidence="14">Collagen alpha-6(VI) chain isoform X1</fullName>
    </submittedName>
</protein>
<dbReference type="Pfam" id="PF13768">
    <property type="entry name" value="VWA_3"/>
    <property type="match status" value="1"/>
</dbReference>
<feature type="domain" description="VWFA" evidence="11">
    <location>
        <begin position="1208"/>
        <end position="1383"/>
    </location>
</feature>
<feature type="domain" description="VWFA" evidence="11">
    <location>
        <begin position="1965"/>
        <end position="2148"/>
    </location>
</feature>
<gene>
    <name evidence="14" type="primary">col6a4a</name>
</gene>
<feature type="compositionally biased region" description="Low complexity" evidence="10">
    <location>
        <begin position="1707"/>
        <end position="1725"/>
    </location>
</feature>
<dbReference type="Pfam" id="PF00014">
    <property type="entry name" value="Kunitz_BPTI"/>
    <property type="match status" value="2"/>
</dbReference>
<reference evidence="14" key="1">
    <citation type="submission" date="2025-08" db="UniProtKB">
        <authorList>
            <consortium name="RefSeq"/>
        </authorList>
    </citation>
    <scope>IDENTIFICATION</scope>
    <source>
        <strain evidence="14">Wakin</strain>
        <tissue evidence="14">Muscle</tissue>
    </source>
</reference>
<keyword evidence="2" id="KW-0964">Secreted</keyword>
<evidence type="ECO:0000256" key="1">
    <source>
        <dbReference type="ARBA" id="ARBA00004498"/>
    </source>
</evidence>
<evidence type="ECO:0000256" key="10">
    <source>
        <dbReference type="SAM" id="MobiDB-lite"/>
    </source>
</evidence>
<feature type="domain" description="VWFA" evidence="11">
    <location>
        <begin position="59"/>
        <end position="233"/>
    </location>
</feature>
<feature type="compositionally biased region" description="Gly residues" evidence="10">
    <location>
        <begin position="1891"/>
        <end position="1900"/>
    </location>
</feature>
<keyword evidence="8" id="KW-1015">Disulfide bond</keyword>
<keyword evidence="7 14" id="KW-0176">Collagen</keyword>
<proteinExistence type="predicted"/>
<comment type="subcellular location">
    <subcellularLocation>
        <location evidence="1">Secreted</location>
        <location evidence="1">Extracellular space</location>
        <location evidence="1">Extracellular matrix</location>
    </subcellularLocation>
</comment>
<dbReference type="CDD" id="cd22635">
    <property type="entry name" value="Kunitz_papilin"/>
    <property type="match status" value="1"/>
</dbReference>
<dbReference type="PRINTS" id="PR00759">
    <property type="entry name" value="BASICPTASE"/>
</dbReference>
<dbReference type="GO" id="GO:0005581">
    <property type="term" value="C:collagen trimer"/>
    <property type="evidence" value="ECO:0007669"/>
    <property type="project" value="UniProtKB-KW"/>
</dbReference>
<evidence type="ECO:0000256" key="3">
    <source>
        <dbReference type="ARBA" id="ARBA00022530"/>
    </source>
</evidence>
<evidence type="ECO:0000259" key="12">
    <source>
        <dbReference type="PROSITE" id="PS50279"/>
    </source>
</evidence>
<feature type="domain" description="BPTI/Kunitz inhibitor" evidence="12">
    <location>
        <begin position="2535"/>
        <end position="2585"/>
    </location>
</feature>
<dbReference type="PROSITE" id="PS00280">
    <property type="entry name" value="BPTI_KUNITZ_1"/>
    <property type="match status" value="2"/>
</dbReference>
<dbReference type="Pfam" id="PF00092">
    <property type="entry name" value="VWA"/>
    <property type="match status" value="9"/>
</dbReference>
<dbReference type="InterPro" id="IPR002223">
    <property type="entry name" value="Kunitz_BPTI"/>
</dbReference>
<feature type="domain" description="BPTI/Kunitz inhibitor" evidence="12">
    <location>
        <begin position="2462"/>
        <end position="2513"/>
    </location>
</feature>
<name>A0A6P6R225_CARAU</name>
<dbReference type="PANTHER" id="PTHR24020:SF86">
    <property type="entry name" value="COLLAGEN, TYPE VI, ALPHA 4"/>
    <property type="match status" value="1"/>
</dbReference>
<feature type="domain" description="VWFA" evidence="11">
    <location>
        <begin position="831"/>
        <end position="1000"/>
    </location>
</feature>
<dbReference type="FunFam" id="3.40.50.410:FF:000003">
    <property type="entry name" value="Collagen type VI alpha 3 chain"/>
    <property type="match status" value="2"/>
</dbReference>
<dbReference type="PANTHER" id="PTHR24020">
    <property type="entry name" value="COLLAGEN ALPHA"/>
    <property type="match status" value="1"/>
</dbReference>
<feature type="region of interest" description="Disordered" evidence="10">
    <location>
        <begin position="1605"/>
        <end position="1935"/>
    </location>
</feature>
<evidence type="ECO:0000313" key="14">
    <source>
        <dbReference type="RefSeq" id="XP_026139556.1"/>
    </source>
</evidence>
<feature type="compositionally biased region" description="Gly residues" evidence="10">
    <location>
        <begin position="1733"/>
        <end position="1742"/>
    </location>
</feature>
<evidence type="ECO:0000256" key="7">
    <source>
        <dbReference type="ARBA" id="ARBA00023119"/>
    </source>
</evidence>